<comment type="caution">
    <text evidence="2">The sequence shown here is derived from an EMBL/GenBank/DDBJ whole genome shotgun (WGS) entry which is preliminary data.</text>
</comment>
<keyword evidence="1" id="KW-0472">Membrane</keyword>
<accession>A0ABW3ZGY7</accession>
<organism evidence="2 3">
    <name type="scientific">Litorisediminicola beolgyonensis</name>
    <dbReference type="NCBI Taxonomy" id="1173614"/>
    <lineage>
        <taxon>Bacteria</taxon>
        <taxon>Pseudomonadati</taxon>
        <taxon>Pseudomonadota</taxon>
        <taxon>Alphaproteobacteria</taxon>
        <taxon>Rhodobacterales</taxon>
        <taxon>Paracoccaceae</taxon>
        <taxon>Litorisediminicola</taxon>
    </lineage>
</organism>
<protein>
    <submittedName>
        <fullName evidence="2">DUF2189 domain-containing protein</fullName>
    </submittedName>
</protein>
<feature type="transmembrane region" description="Helical" evidence="1">
    <location>
        <begin position="56"/>
        <end position="76"/>
    </location>
</feature>
<feature type="transmembrane region" description="Helical" evidence="1">
    <location>
        <begin position="107"/>
        <end position="131"/>
    </location>
</feature>
<dbReference type="EMBL" id="JBHTMU010000007">
    <property type="protein sequence ID" value="MFD1341943.1"/>
    <property type="molecule type" value="Genomic_DNA"/>
</dbReference>
<keyword evidence="3" id="KW-1185">Reference proteome</keyword>
<sequence>MTGTEETAARFEDLGAALRAGLADFRAAPQYGVFFAGVYVLAGLVLVQLGAGLLTWTLSLTLGFPMLAPFLAVGLYDVSRRRASGQSLRAGEVLGIVWQERSRQIPWAGALILIYVLFWSFFAHMLFALFMGPSAMMGPPDALSAYLTRDGLTMIAVELAFGAVFALLLFSITVISLPMLLDREVDVVTAMLASLRVVRAAPLVMFAWAALIGIATLAALLPLFLGLFVVLPILGHASWHLYARLRDRGALERRRPAPPSVALS</sequence>
<proteinExistence type="predicted"/>
<evidence type="ECO:0000313" key="3">
    <source>
        <dbReference type="Proteomes" id="UP001597135"/>
    </source>
</evidence>
<reference evidence="3" key="1">
    <citation type="journal article" date="2019" name="Int. J. Syst. Evol. Microbiol.">
        <title>The Global Catalogue of Microorganisms (GCM) 10K type strain sequencing project: providing services to taxonomists for standard genome sequencing and annotation.</title>
        <authorList>
            <consortium name="The Broad Institute Genomics Platform"/>
            <consortium name="The Broad Institute Genome Sequencing Center for Infectious Disease"/>
            <person name="Wu L."/>
            <person name="Ma J."/>
        </authorList>
    </citation>
    <scope>NUCLEOTIDE SEQUENCE [LARGE SCALE GENOMIC DNA]</scope>
    <source>
        <strain evidence="3">CCUG 62953</strain>
    </source>
</reference>
<dbReference type="Proteomes" id="UP001597135">
    <property type="component" value="Unassembled WGS sequence"/>
</dbReference>
<dbReference type="RefSeq" id="WP_386802004.1">
    <property type="nucleotide sequence ID" value="NZ_JBHTMU010000007.1"/>
</dbReference>
<dbReference type="Pfam" id="PF09955">
    <property type="entry name" value="DUF2189"/>
    <property type="match status" value="1"/>
</dbReference>
<feature type="transmembrane region" description="Helical" evidence="1">
    <location>
        <begin position="224"/>
        <end position="245"/>
    </location>
</feature>
<name>A0ABW3ZGY7_9RHOB</name>
<evidence type="ECO:0000256" key="1">
    <source>
        <dbReference type="SAM" id="Phobius"/>
    </source>
</evidence>
<evidence type="ECO:0000313" key="2">
    <source>
        <dbReference type="EMBL" id="MFD1341943.1"/>
    </source>
</evidence>
<feature type="transmembrane region" description="Helical" evidence="1">
    <location>
        <begin position="151"/>
        <end position="177"/>
    </location>
</feature>
<keyword evidence="1" id="KW-1133">Transmembrane helix</keyword>
<keyword evidence="1" id="KW-0812">Transmembrane</keyword>
<gene>
    <name evidence="2" type="ORF">ACFQ4E_05885</name>
</gene>
<feature type="transmembrane region" description="Helical" evidence="1">
    <location>
        <begin position="197"/>
        <end position="218"/>
    </location>
</feature>
<dbReference type="InterPro" id="IPR018692">
    <property type="entry name" value="DUF2189"/>
</dbReference>
<feature type="transmembrane region" description="Helical" evidence="1">
    <location>
        <begin position="31"/>
        <end position="50"/>
    </location>
</feature>